<dbReference type="GeneID" id="18815244"/>
<dbReference type="EMBL" id="GL945436">
    <property type="protein sequence ID" value="EGO22980.1"/>
    <property type="molecule type" value="Genomic_DNA"/>
</dbReference>
<keyword evidence="1" id="KW-0732">Signal</keyword>
<dbReference type="AlphaFoldDB" id="F8P1F1"/>
<feature type="signal peptide" evidence="1">
    <location>
        <begin position="1"/>
        <end position="22"/>
    </location>
</feature>
<sequence>MKSVSTGSFLILAFSLFQATIAAPVADMKDDSGLKILKINKREPRFYPPHIGGGRYDAPYDIFGDDNVVQNRHYGHKRGERQHDKGGLYIWAEDSNLNKREPGLTNLSPLHYDIAEGASP</sequence>
<dbReference type="HOGENOM" id="CLU_2051066_0_0_1"/>
<proteinExistence type="predicted"/>
<dbReference type="Proteomes" id="UP000008064">
    <property type="component" value="Unassembled WGS sequence"/>
</dbReference>
<dbReference type="RefSeq" id="XP_007320220.1">
    <property type="nucleotide sequence ID" value="XM_007320158.1"/>
</dbReference>
<gene>
    <name evidence="2" type="ORF">SERLADRAFT_439745</name>
</gene>
<feature type="chain" id="PRO_5003381963" evidence="1">
    <location>
        <begin position="23"/>
        <end position="120"/>
    </location>
</feature>
<accession>F8P1F1</accession>
<dbReference type="KEGG" id="sla:SERLADRAFT_439745"/>
<protein>
    <submittedName>
        <fullName evidence="2">Uncharacterized protein</fullName>
    </submittedName>
</protein>
<evidence type="ECO:0000256" key="1">
    <source>
        <dbReference type="SAM" id="SignalP"/>
    </source>
</evidence>
<organism>
    <name type="scientific">Serpula lacrymans var. lacrymans (strain S7.9)</name>
    <name type="common">Dry rot fungus</name>
    <dbReference type="NCBI Taxonomy" id="578457"/>
    <lineage>
        <taxon>Eukaryota</taxon>
        <taxon>Fungi</taxon>
        <taxon>Dikarya</taxon>
        <taxon>Basidiomycota</taxon>
        <taxon>Agaricomycotina</taxon>
        <taxon>Agaricomycetes</taxon>
        <taxon>Agaricomycetidae</taxon>
        <taxon>Boletales</taxon>
        <taxon>Coniophorineae</taxon>
        <taxon>Serpulaceae</taxon>
        <taxon>Serpula</taxon>
    </lineage>
</organism>
<evidence type="ECO:0000313" key="2">
    <source>
        <dbReference type="EMBL" id="EGO22980.1"/>
    </source>
</evidence>
<name>F8P1F1_SERL9</name>
<reference evidence="2" key="1">
    <citation type="submission" date="2011-04" db="EMBL/GenBank/DDBJ databases">
        <title>Evolution of plant cell wall degrading machinery underlies the functional diversity of forest fungi.</title>
        <authorList>
            <consortium name="US DOE Joint Genome Institute (JGI-PGF)"/>
            <person name="Eastwood D.C."/>
            <person name="Floudas D."/>
            <person name="Binder M."/>
            <person name="Majcherczyk A."/>
            <person name="Schneider P."/>
            <person name="Aerts A."/>
            <person name="Asiegbu F.O."/>
            <person name="Baker S.E."/>
            <person name="Barry K."/>
            <person name="Bendiksby M."/>
            <person name="Blumentritt M."/>
            <person name="Coutinho P.M."/>
            <person name="Cullen D."/>
            <person name="Cullen D."/>
            <person name="Gathman A."/>
            <person name="Goodell B."/>
            <person name="Henrissat B."/>
            <person name="Ihrmark K."/>
            <person name="Kauserud H."/>
            <person name="Kohler A."/>
            <person name="LaButti K."/>
            <person name="Lapidus A."/>
            <person name="Lavin J.L."/>
            <person name="Lee Y.-H."/>
            <person name="Lindquist E."/>
            <person name="Lilly W."/>
            <person name="Lucas S."/>
            <person name="Morin E."/>
            <person name="Murat C."/>
            <person name="Oguiza J.A."/>
            <person name="Park J."/>
            <person name="Pisabarro A.G."/>
            <person name="Riley R."/>
            <person name="Rosling A."/>
            <person name="Salamov A."/>
            <person name="Schmidt O."/>
            <person name="Schmutz J."/>
            <person name="Skrede I."/>
            <person name="Stenlid J."/>
            <person name="Wiebenga A."/>
            <person name="Xie X."/>
            <person name="Kues U."/>
            <person name="Hibbett D.S."/>
            <person name="Hoffmeister D."/>
            <person name="Hogberg N."/>
            <person name="Martin F."/>
            <person name="Grigoriev I.V."/>
            <person name="Watkinson S.C."/>
        </authorList>
    </citation>
    <scope>NUCLEOTIDE SEQUENCE</scope>
    <source>
        <strain evidence="2">S7.9</strain>
    </source>
</reference>